<dbReference type="Pfam" id="PF22456">
    <property type="entry name" value="PqqF-like_C_4"/>
    <property type="match status" value="1"/>
</dbReference>
<dbReference type="PANTHER" id="PTHR43690:SF18">
    <property type="entry name" value="INSULIN-DEGRADING ENZYME-RELATED"/>
    <property type="match status" value="1"/>
</dbReference>
<name>A0A195FD78_9HYME</name>
<dbReference type="SUPFAM" id="SSF63411">
    <property type="entry name" value="LuxS/MPP-like metallohydrolase"/>
    <property type="match status" value="1"/>
</dbReference>
<dbReference type="Proteomes" id="UP000078541">
    <property type="component" value="Unassembled WGS sequence"/>
</dbReference>
<sequence length="288" mass="33649">MYFQCLVQGNITKDFTIKIIQRFINKINYCPLRDADKLRLIGVIEISEGTSYCKLKNINRTNVNSVVTNYYQVGIATIELSVLIQLMLMIIKQPLINHLRTQEKISFVSCNLRDINGMLGYSITAYTQAEKYTTEYVDQLIEGFLNTFSIMLKQFSEKKLNDIKERLRILKQYDNAELLNEVNRNCSEITKRQYMFDRCEKEALAIENVNINMLREWFGTLNASNFRKLSIHVVGTDPKEITVNAENRRYDEYSTTEFIIDDTQCKDGHHITDVDTYKNIRLSRVSIL</sequence>
<feature type="domain" description="Coenzyme PQQ synthesis protein F-like C-terminal lobe" evidence="2">
    <location>
        <begin position="87"/>
        <end position="183"/>
    </location>
</feature>
<dbReference type="AlphaFoldDB" id="A0A195FD78"/>
<proteinExistence type="predicted"/>
<keyword evidence="4" id="KW-1185">Reference proteome</keyword>
<keyword evidence="1" id="KW-0479">Metal-binding</keyword>
<dbReference type="STRING" id="34720.A0A195FD78"/>
<evidence type="ECO:0000259" key="2">
    <source>
        <dbReference type="Pfam" id="PF22456"/>
    </source>
</evidence>
<dbReference type="InterPro" id="IPR011249">
    <property type="entry name" value="Metalloenz_LuxS/M16"/>
</dbReference>
<evidence type="ECO:0000313" key="4">
    <source>
        <dbReference type="Proteomes" id="UP000078541"/>
    </source>
</evidence>
<accession>A0A195FD78</accession>
<dbReference type="Gene3D" id="3.30.830.10">
    <property type="entry name" value="Metalloenzyme, LuxS/M16 peptidase-like"/>
    <property type="match status" value="1"/>
</dbReference>
<protein>
    <submittedName>
        <fullName evidence="3">Nardilysin</fullName>
    </submittedName>
</protein>
<dbReference type="InterPro" id="IPR054734">
    <property type="entry name" value="PqqF-like_C_4"/>
</dbReference>
<dbReference type="EMBL" id="KQ981685">
    <property type="protein sequence ID" value="KYN37994.1"/>
    <property type="molecule type" value="Genomic_DNA"/>
</dbReference>
<reference evidence="3 4" key="1">
    <citation type="submission" date="2016-03" db="EMBL/GenBank/DDBJ databases">
        <title>Trachymyrmex septentrionalis WGS genome.</title>
        <authorList>
            <person name="Nygaard S."/>
            <person name="Hu H."/>
            <person name="Boomsma J."/>
            <person name="Zhang G."/>
        </authorList>
    </citation>
    <scope>NUCLEOTIDE SEQUENCE [LARGE SCALE GENOMIC DNA]</scope>
    <source>
        <strain evidence="3">Tsep2-gDNA-1</strain>
        <tissue evidence="3">Whole body</tissue>
    </source>
</reference>
<evidence type="ECO:0000313" key="3">
    <source>
        <dbReference type="EMBL" id="KYN37994.1"/>
    </source>
</evidence>
<gene>
    <name evidence="3" type="ORF">ALC56_07618</name>
</gene>
<dbReference type="InterPro" id="IPR050626">
    <property type="entry name" value="Peptidase_M16"/>
</dbReference>
<dbReference type="PANTHER" id="PTHR43690">
    <property type="entry name" value="NARDILYSIN"/>
    <property type="match status" value="1"/>
</dbReference>
<organism evidence="3 4">
    <name type="scientific">Trachymyrmex septentrionalis</name>
    <dbReference type="NCBI Taxonomy" id="34720"/>
    <lineage>
        <taxon>Eukaryota</taxon>
        <taxon>Metazoa</taxon>
        <taxon>Ecdysozoa</taxon>
        <taxon>Arthropoda</taxon>
        <taxon>Hexapoda</taxon>
        <taxon>Insecta</taxon>
        <taxon>Pterygota</taxon>
        <taxon>Neoptera</taxon>
        <taxon>Endopterygota</taxon>
        <taxon>Hymenoptera</taxon>
        <taxon>Apocrita</taxon>
        <taxon>Aculeata</taxon>
        <taxon>Formicoidea</taxon>
        <taxon>Formicidae</taxon>
        <taxon>Myrmicinae</taxon>
        <taxon>Trachymyrmex</taxon>
    </lineage>
</organism>
<dbReference type="GO" id="GO:0046872">
    <property type="term" value="F:metal ion binding"/>
    <property type="evidence" value="ECO:0007669"/>
    <property type="project" value="UniProtKB-KW"/>
</dbReference>
<evidence type="ECO:0000256" key="1">
    <source>
        <dbReference type="ARBA" id="ARBA00022723"/>
    </source>
</evidence>